<name>A0A6A7C478_9PEZI</name>
<dbReference type="GO" id="GO:0033167">
    <property type="term" value="C:ARC complex"/>
    <property type="evidence" value="ECO:0007669"/>
    <property type="project" value="InterPro"/>
</dbReference>
<dbReference type="GO" id="GO:0003729">
    <property type="term" value="F:mRNA binding"/>
    <property type="evidence" value="ECO:0007669"/>
    <property type="project" value="TreeGrafter"/>
</dbReference>
<feature type="domain" description="HTH La-type RNA-binding" evidence="4">
    <location>
        <begin position="87"/>
        <end position="178"/>
    </location>
</feature>
<dbReference type="InterPro" id="IPR018606">
    <property type="entry name" value="Arb1"/>
</dbReference>
<proteinExistence type="predicted"/>
<dbReference type="InterPro" id="IPR045180">
    <property type="entry name" value="La_dom_prot"/>
</dbReference>
<accession>A0A6A7C478</accession>
<dbReference type="SUPFAM" id="SSF46785">
    <property type="entry name" value="Winged helix' DNA-binding domain"/>
    <property type="match status" value="1"/>
</dbReference>
<evidence type="ECO:0000256" key="2">
    <source>
        <dbReference type="PROSITE-ProRule" id="PRU00332"/>
    </source>
</evidence>
<evidence type="ECO:0000313" key="5">
    <source>
        <dbReference type="EMBL" id="KAF2861765.1"/>
    </source>
</evidence>
<evidence type="ECO:0000313" key="6">
    <source>
        <dbReference type="Proteomes" id="UP000799421"/>
    </source>
</evidence>
<dbReference type="PROSITE" id="PS50961">
    <property type="entry name" value="HTH_LA"/>
    <property type="match status" value="1"/>
</dbReference>
<feature type="region of interest" description="Disordered" evidence="3">
    <location>
        <begin position="171"/>
        <end position="204"/>
    </location>
</feature>
<evidence type="ECO:0000256" key="1">
    <source>
        <dbReference type="ARBA" id="ARBA00022884"/>
    </source>
</evidence>
<dbReference type="InterPro" id="IPR036388">
    <property type="entry name" value="WH-like_DNA-bd_sf"/>
</dbReference>
<sequence>MPEALTVLIGKRGSALVPNSTHVHTPHCANKVCSLRSFHWQYKLLLPAASNTTTSPMAAQVAPPPEMPPITVNDWFQSRALPGDASENGPHPQEEEIIRQVDYYFSDENLPHDQHLLALTGGDGNGIVRLSDITRFPRMRKFKQPSKVRAAISKCELVVFVDKKHIRRKHPLTSPITVTPEFKGPENDRPPPRLKSGPKSTGFEADAVEADPTAEQREQELAQYDPENSLSTRIEYAIFKFCDGRKMQQESRRIFSKFVLFGGFVHNPKLCQGGMTKKEIKESGDDEQAASDFILMDEVSEAIFNAEDGLPAKWVVDFEAVAKGFLGSRFQGTISRGFDDDIHESAQILRKFFQYIILKQVCPEYGENLQAALRVCTKAQNEMPKITRLGRELPDSFNKACATVCEGKKDEKEGVKWWNESECVPGLSYEHAMLILKLGLAAHGTEEQYEKGNAVLIVNGPGLTVISEEEEVGLEIVQVELPSQETKAMYENIAKRYKDQLNIKTTGKLICKRWTIPNNPPIDLPEHVLEEMKEYEASHQDFTFIVDENVLKDCEPGMTIEAKVKTFDVGLSFIDAVYTCHPSFYVWLANETISDWKEPDDLVKIDIPLPEGELPELKEDDELSELSDEMP</sequence>
<keyword evidence="1 2" id="KW-0694">RNA-binding</keyword>
<dbReference type="PANTHER" id="PTHR22792">
    <property type="entry name" value="LUPUS LA PROTEIN-RELATED"/>
    <property type="match status" value="1"/>
</dbReference>
<dbReference type="Pfam" id="PF05383">
    <property type="entry name" value="La"/>
    <property type="match status" value="1"/>
</dbReference>
<keyword evidence="6" id="KW-1185">Reference proteome</keyword>
<organism evidence="5 6">
    <name type="scientific">Piedraia hortae CBS 480.64</name>
    <dbReference type="NCBI Taxonomy" id="1314780"/>
    <lineage>
        <taxon>Eukaryota</taxon>
        <taxon>Fungi</taxon>
        <taxon>Dikarya</taxon>
        <taxon>Ascomycota</taxon>
        <taxon>Pezizomycotina</taxon>
        <taxon>Dothideomycetes</taxon>
        <taxon>Dothideomycetidae</taxon>
        <taxon>Capnodiales</taxon>
        <taxon>Piedraiaceae</taxon>
        <taxon>Piedraia</taxon>
    </lineage>
</organism>
<dbReference type="Proteomes" id="UP000799421">
    <property type="component" value="Unassembled WGS sequence"/>
</dbReference>
<dbReference type="Pfam" id="PF09692">
    <property type="entry name" value="Arb1"/>
    <property type="match status" value="1"/>
</dbReference>
<evidence type="ECO:0000256" key="3">
    <source>
        <dbReference type="SAM" id="MobiDB-lite"/>
    </source>
</evidence>
<dbReference type="PANTHER" id="PTHR22792:SF140">
    <property type="entry name" value="ACHILLES, ISOFORM A"/>
    <property type="match status" value="1"/>
</dbReference>
<gene>
    <name evidence="5" type="ORF">K470DRAFT_256614</name>
</gene>
<dbReference type="Gene3D" id="1.10.10.10">
    <property type="entry name" value="Winged helix-like DNA-binding domain superfamily/Winged helix DNA-binding domain"/>
    <property type="match status" value="1"/>
</dbReference>
<dbReference type="GO" id="GO:0031047">
    <property type="term" value="P:regulatory ncRNA-mediated gene silencing"/>
    <property type="evidence" value="ECO:0007669"/>
    <property type="project" value="InterPro"/>
</dbReference>
<dbReference type="SMART" id="SM00715">
    <property type="entry name" value="LA"/>
    <property type="match status" value="1"/>
</dbReference>
<dbReference type="InterPro" id="IPR006630">
    <property type="entry name" value="La_HTH"/>
</dbReference>
<reference evidence="5" key="1">
    <citation type="journal article" date="2020" name="Stud. Mycol.">
        <title>101 Dothideomycetes genomes: a test case for predicting lifestyles and emergence of pathogens.</title>
        <authorList>
            <person name="Haridas S."/>
            <person name="Albert R."/>
            <person name="Binder M."/>
            <person name="Bloem J."/>
            <person name="Labutti K."/>
            <person name="Salamov A."/>
            <person name="Andreopoulos B."/>
            <person name="Baker S."/>
            <person name="Barry K."/>
            <person name="Bills G."/>
            <person name="Bluhm B."/>
            <person name="Cannon C."/>
            <person name="Castanera R."/>
            <person name="Culley D."/>
            <person name="Daum C."/>
            <person name="Ezra D."/>
            <person name="Gonzalez J."/>
            <person name="Henrissat B."/>
            <person name="Kuo A."/>
            <person name="Liang C."/>
            <person name="Lipzen A."/>
            <person name="Lutzoni F."/>
            <person name="Magnuson J."/>
            <person name="Mondo S."/>
            <person name="Nolan M."/>
            <person name="Ohm R."/>
            <person name="Pangilinan J."/>
            <person name="Park H.-J."/>
            <person name="Ramirez L."/>
            <person name="Alfaro M."/>
            <person name="Sun H."/>
            <person name="Tritt A."/>
            <person name="Yoshinaga Y."/>
            <person name="Zwiers L.-H."/>
            <person name="Turgeon B."/>
            <person name="Goodwin S."/>
            <person name="Spatafora J."/>
            <person name="Crous P."/>
            <person name="Grigoriev I."/>
        </authorList>
    </citation>
    <scope>NUCLEOTIDE SEQUENCE</scope>
    <source>
        <strain evidence="5">CBS 480.64</strain>
    </source>
</reference>
<dbReference type="EMBL" id="MU005970">
    <property type="protein sequence ID" value="KAF2861765.1"/>
    <property type="molecule type" value="Genomic_DNA"/>
</dbReference>
<dbReference type="AlphaFoldDB" id="A0A6A7C478"/>
<protein>
    <recommendedName>
        <fullName evidence="4">HTH La-type RNA-binding domain-containing protein</fullName>
    </recommendedName>
</protein>
<dbReference type="OrthoDB" id="435402at2759"/>
<evidence type="ECO:0000259" key="4">
    <source>
        <dbReference type="PROSITE" id="PS50961"/>
    </source>
</evidence>
<feature type="compositionally biased region" description="Acidic residues" evidence="3">
    <location>
        <begin position="618"/>
        <end position="631"/>
    </location>
</feature>
<feature type="region of interest" description="Disordered" evidence="3">
    <location>
        <begin position="608"/>
        <end position="631"/>
    </location>
</feature>
<dbReference type="InterPro" id="IPR036390">
    <property type="entry name" value="WH_DNA-bd_sf"/>
</dbReference>